<comment type="caution">
    <text evidence="2">The sequence shown here is derived from an EMBL/GenBank/DDBJ whole genome shotgun (WGS) entry which is preliminary data.</text>
</comment>
<accession>A0A2T5BRE0</accession>
<evidence type="ECO:0000313" key="2">
    <source>
        <dbReference type="EMBL" id="PTN01822.1"/>
    </source>
</evidence>
<dbReference type="InterPro" id="IPR003495">
    <property type="entry name" value="CobW/HypB/UreG_nucleotide-bd"/>
</dbReference>
<dbReference type="EMBL" id="QAAA01000010">
    <property type="protein sequence ID" value="PTN01822.1"/>
    <property type="molecule type" value="Genomic_DNA"/>
</dbReference>
<dbReference type="Gene3D" id="3.40.50.300">
    <property type="entry name" value="P-loop containing nucleotide triphosphate hydrolases"/>
    <property type="match status" value="1"/>
</dbReference>
<feature type="domain" description="CobW/HypB/UreG nucleotide-binding" evidence="1">
    <location>
        <begin position="1"/>
        <end position="28"/>
    </location>
</feature>
<evidence type="ECO:0000259" key="1">
    <source>
        <dbReference type="Pfam" id="PF02492"/>
    </source>
</evidence>
<keyword evidence="3" id="KW-1185">Reference proteome</keyword>
<dbReference type="Proteomes" id="UP000243859">
    <property type="component" value="Unassembled WGS sequence"/>
</dbReference>
<dbReference type="OrthoDB" id="9808822at2"/>
<dbReference type="Pfam" id="PF02492">
    <property type="entry name" value="cobW"/>
    <property type="match status" value="1"/>
</dbReference>
<dbReference type="InterPro" id="IPR027417">
    <property type="entry name" value="P-loop_NTPase"/>
</dbReference>
<protein>
    <submittedName>
        <fullName evidence="2">CobW/HypB/UreG family nucleotide-binding protein</fullName>
    </submittedName>
</protein>
<reference evidence="2 3" key="1">
    <citation type="submission" date="2018-04" db="EMBL/GenBank/DDBJ databases">
        <title>Genomic Encyclopedia of Archaeal and Bacterial Type Strains, Phase II (KMG-II): from individual species to whole genera.</title>
        <authorList>
            <person name="Goeker M."/>
        </authorList>
    </citation>
    <scope>NUCLEOTIDE SEQUENCE [LARGE SCALE GENOMIC DNA]</scope>
    <source>
        <strain evidence="2 3">DSM 18064</strain>
    </source>
</reference>
<gene>
    <name evidence="2" type="ORF">C8N32_110103</name>
</gene>
<name>A0A2T5BRE0_9RHOB</name>
<evidence type="ECO:0000313" key="3">
    <source>
        <dbReference type="Proteomes" id="UP000243859"/>
    </source>
</evidence>
<dbReference type="AlphaFoldDB" id="A0A2T5BRE0"/>
<proteinExistence type="predicted"/>
<organism evidence="2 3">
    <name type="scientific">Rhodovulum imhoffii</name>
    <dbReference type="NCBI Taxonomy" id="365340"/>
    <lineage>
        <taxon>Bacteria</taxon>
        <taxon>Pseudomonadati</taxon>
        <taxon>Pseudomonadota</taxon>
        <taxon>Alphaproteobacteria</taxon>
        <taxon>Rhodobacterales</taxon>
        <taxon>Paracoccaceae</taxon>
        <taxon>Rhodovulum</taxon>
    </lineage>
</organism>
<sequence>MELANGCICCTVAEDFTPTIEALMALDPRPHHD</sequence>